<keyword evidence="2" id="KW-1185">Reference proteome</keyword>
<dbReference type="EMBL" id="CM016559">
    <property type="protein sequence ID" value="TKV99230.1"/>
    <property type="molecule type" value="Genomic_DNA"/>
</dbReference>
<organism evidence="1 2">
    <name type="scientific">Setaria viridis</name>
    <name type="common">Green bristlegrass</name>
    <name type="synonym">Setaria italica subsp. viridis</name>
    <dbReference type="NCBI Taxonomy" id="4556"/>
    <lineage>
        <taxon>Eukaryota</taxon>
        <taxon>Viridiplantae</taxon>
        <taxon>Streptophyta</taxon>
        <taxon>Embryophyta</taxon>
        <taxon>Tracheophyta</taxon>
        <taxon>Spermatophyta</taxon>
        <taxon>Magnoliopsida</taxon>
        <taxon>Liliopsida</taxon>
        <taxon>Poales</taxon>
        <taxon>Poaceae</taxon>
        <taxon>PACMAD clade</taxon>
        <taxon>Panicoideae</taxon>
        <taxon>Panicodae</taxon>
        <taxon>Paniceae</taxon>
        <taxon>Cenchrinae</taxon>
        <taxon>Setaria</taxon>
    </lineage>
</organism>
<evidence type="ECO:0000313" key="2">
    <source>
        <dbReference type="Proteomes" id="UP000298652"/>
    </source>
</evidence>
<dbReference type="Gramene" id="TKV99230">
    <property type="protein sequence ID" value="TKV99230"/>
    <property type="gene ID" value="SEVIR_8G030800v2"/>
</dbReference>
<reference evidence="1" key="1">
    <citation type="submission" date="2019-03" db="EMBL/GenBank/DDBJ databases">
        <title>WGS assembly of Setaria viridis.</title>
        <authorList>
            <person name="Huang P."/>
            <person name="Jenkins J."/>
            <person name="Grimwood J."/>
            <person name="Barry K."/>
            <person name="Healey A."/>
            <person name="Mamidi S."/>
            <person name="Sreedasyam A."/>
            <person name="Shu S."/>
            <person name="Feldman M."/>
            <person name="Wu J."/>
            <person name="Yu Y."/>
            <person name="Chen C."/>
            <person name="Johnson J."/>
            <person name="Rokhsar D."/>
            <person name="Baxter I."/>
            <person name="Schmutz J."/>
            <person name="Brutnell T."/>
            <person name="Kellogg E."/>
        </authorList>
    </citation>
    <scope>NUCLEOTIDE SEQUENCE [LARGE SCALE GENOMIC DNA]</scope>
</reference>
<sequence length="216" mass="24464">MEEASEIEPVDLWRFSEPEPTGLARRFLFRRWAKWSVVSLRHCHHVRRGVERRRTRPLVVVWYSHQSIRDSTQTAAFPWFGSLLVETCVLCCCCCPCGLNGPDSATTRDCSLMATPASPCPRPDGLGSIWPRRTGDQMINPRAPKLCGKQPNGRISVALGSQERALSTKGCQDLLGRVGSRNRGSNKFTSFANFFLKKRMHIIYAKVEMVWHKTTT</sequence>
<gene>
    <name evidence="1" type="ORF">SEVIR_8G030800v2</name>
</gene>
<evidence type="ECO:0000313" key="1">
    <source>
        <dbReference type="EMBL" id="TKV99230.1"/>
    </source>
</evidence>
<protein>
    <submittedName>
        <fullName evidence="1">Uncharacterized protein</fullName>
    </submittedName>
</protein>
<name>A0A4U6TB60_SETVI</name>
<proteinExistence type="predicted"/>
<dbReference type="AlphaFoldDB" id="A0A4U6TB60"/>
<dbReference type="Proteomes" id="UP000298652">
    <property type="component" value="Chromosome 8"/>
</dbReference>
<accession>A0A4U6TB60</accession>